<feature type="transmembrane region" description="Helical" evidence="2">
    <location>
        <begin position="172"/>
        <end position="193"/>
    </location>
</feature>
<dbReference type="EMBL" id="LR593886">
    <property type="protein sequence ID" value="VTR94942.1"/>
    <property type="molecule type" value="Genomic_DNA"/>
</dbReference>
<dbReference type="RefSeq" id="WP_162669420.1">
    <property type="nucleotide sequence ID" value="NZ_LR593886.1"/>
</dbReference>
<dbReference type="AlphaFoldDB" id="A0A6P2D644"/>
<dbReference type="Proteomes" id="UP000464178">
    <property type="component" value="Chromosome"/>
</dbReference>
<evidence type="ECO:0000256" key="2">
    <source>
        <dbReference type="SAM" id="Phobius"/>
    </source>
</evidence>
<protein>
    <submittedName>
        <fullName evidence="3">Uncharacterized protein</fullName>
    </submittedName>
</protein>
<reference evidence="3 4" key="1">
    <citation type="submission" date="2019-05" db="EMBL/GenBank/DDBJ databases">
        <authorList>
            <consortium name="Science for Life Laboratories"/>
        </authorList>
    </citation>
    <scope>NUCLEOTIDE SEQUENCE [LARGE SCALE GENOMIC DNA]</scope>
    <source>
        <strain evidence="3">Soil9</strain>
    </source>
</reference>
<dbReference type="KEGG" id="gms:SOIL9_27720"/>
<keyword evidence="4" id="KW-1185">Reference proteome</keyword>
<keyword evidence="2" id="KW-0472">Membrane</keyword>
<organism evidence="3 4">
    <name type="scientific">Gemmata massiliana</name>
    <dbReference type="NCBI Taxonomy" id="1210884"/>
    <lineage>
        <taxon>Bacteria</taxon>
        <taxon>Pseudomonadati</taxon>
        <taxon>Planctomycetota</taxon>
        <taxon>Planctomycetia</taxon>
        <taxon>Gemmatales</taxon>
        <taxon>Gemmataceae</taxon>
        <taxon>Gemmata</taxon>
    </lineage>
</organism>
<evidence type="ECO:0000256" key="1">
    <source>
        <dbReference type="SAM" id="MobiDB-lite"/>
    </source>
</evidence>
<keyword evidence="2" id="KW-0812">Transmembrane</keyword>
<name>A0A6P2D644_9BACT</name>
<proteinExistence type="predicted"/>
<accession>A0A6P2D644</accession>
<gene>
    <name evidence="3" type="ORF">SOIL9_27720</name>
</gene>
<sequence length="195" mass="20618">MPIRFRCTHCTRRLGIATRKAGTETTCPHCGGAVVVPANSGDAKTEHLNLDDIEEMLGNVATERIVKPAAQLAQPVAALLTALPAPALENEESAASHAPKSRMAPPPVPKPAVKAPPKSDERPLFERDMDELLGLNEIPKEPERPAPARVSGPDAMSLGEPPRVIVLNPQQATLLTGAMVVMLGIAFAAGYFAGR</sequence>
<feature type="region of interest" description="Disordered" evidence="1">
    <location>
        <begin position="90"/>
        <end position="124"/>
    </location>
</feature>
<evidence type="ECO:0000313" key="4">
    <source>
        <dbReference type="Proteomes" id="UP000464178"/>
    </source>
</evidence>
<keyword evidence="2" id="KW-1133">Transmembrane helix</keyword>
<evidence type="ECO:0000313" key="3">
    <source>
        <dbReference type="EMBL" id="VTR94942.1"/>
    </source>
</evidence>
<feature type="region of interest" description="Disordered" evidence="1">
    <location>
        <begin position="136"/>
        <end position="160"/>
    </location>
</feature>